<protein>
    <recommendedName>
        <fullName evidence="3">DUF1433 domain-containing protein</fullName>
    </recommendedName>
</protein>
<comment type="caution">
    <text evidence="1">The sequence shown here is derived from an EMBL/GenBank/DDBJ whole genome shotgun (WGS) entry which is preliminary data.</text>
</comment>
<organism evidence="1 2">
    <name type="scientific">Paenibacillus illinoisensis</name>
    <dbReference type="NCBI Taxonomy" id="59845"/>
    <lineage>
        <taxon>Bacteria</taxon>
        <taxon>Bacillati</taxon>
        <taxon>Bacillota</taxon>
        <taxon>Bacilli</taxon>
        <taxon>Bacillales</taxon>
        <taxon>Paenibacillaceae</taxon>
        <taxon>Paenibacillus</taxon>
    </lineage>
</organism>
<evidence type="ECO:0008006" key="3">
    <source>
        <dbReference type="Google" id="ProtNLM"/>
    </source>
</evidence>
<dbReference type="EMBL" id="PRLG01000002">
    <property type="protein sequence ID" value="PYY31270.1"/>
    <property type="molecule type" value="Genomic_DNA"/>
</dbReference>
<gene>
    <name evidence="1" type="ORF">PIL02S_00361</name>
</gene>
<dbReference type="Proteomes" id="UP000247459">
    <property type="component" value="Unassembled WGS sequence"/>
</dbReference>
<accession>A0A2W0CEJ1</accession>
<dbReference type="PROSITE" id="PS51257">
    <property type="entry name" value="PROKAR_LIPOPROTEIN"/>
    <property type="match status" value="1"/>
</dbReference>
<proteinExistence type="predicted"/>
<evidence type="ECO:0000313" key="1">
    <source>
        <dbReference type="EMBL" id="PYY31270.1"/>
    </source>
</evidence>
<reference evidence="1 2" key="1">
    <citation type="submission" date="2018-01" db="EMBL/GenBank/DDBJ databases">
        <title>Genome sequence of the PGP bacterium Paenibacillus illinoisensis E3.</title>
        <authorList>
            <person name="Rolli E."/>
            <person name="Marasco R."/>
            <person name="Bessem C."/>
            <person name="Michoud G."/>
            <person name="Gaiarsa S."/>
            <person name="Borin S."/>
            <person name="Daffonchio D."/>
        </authorList>
    </citation>
    <scope>NUCLEOTIDE SEQUENCE [LARGE SCALE GENOMIC DNA]</scope>
    <source>
        <strain evidence="1 2">E3</strain>
    </source>
</reference>
<name>A0A2W0CEJ1_9BACL</name>
<evidence type="ECO:0000313" key="2">
    <source>
        <dbReference type="Proteomes" id="UP000247459"/>
    </source>
</evidence>
<sequence length="107" mass="12352">MNMPIKKYLTFSFLFICIFLFSGCMSNEQKETLEKAQQVSLAYLKENYGVEVEFTDHKFLPADLSHNVSLSGHVKNNKNTEITILVNYDTFEVQNAIVPKEILDQKK</sequence>
<dbReference type="AlphaFoldDB" id="A0A2W0CEJ1"/>